<name>A0A2H3AJJ5_9AGAR</name>
<dbReference type="AlphaFoldDB" id="A0A2H3AJJ5"/>
<evidence type="ECO:0000313" key="2">
    <source>
        <dbReference type="Proteomes" id="UP000218334"/>
    </source>
</evidence>
<evidence type="ECO:0000313" key="1">
    <source>
        <dbReference type="EMBL" id="PBK59099.1"/>
    </source>
</evidence>
<protein>
    <submittedName>
        <fullName evidence="1">Uncharacterized protein</fullName>
    </submittedName>
</protein>
<sequence>MLGRLEGRWRSVGLVLRRRHYRWILGQLGLVAVRSTLIKQKQDFPSCISNDNVVTDLVCFPGTEHMTTRIRSQQTPPPSLLTE</sequence>
<organism evidence="1 2">
    <name type="scientific">Armillaria solidipes</name>
    <dbReference type="NCBI Taxonomy" id="1076256"/>
    <lineage>
        <taxon>Eukaryota</taxon>
        <taxon>Fungi</taxon>
        <taxon>Dikarya</taxon>
        <taxon>Basidiomycota</taxon>
        <taxon>Agaricomycotina</taxon>
        <taxon>Agaricomycetes</taxon>
        <taxon>Agaricomycetidae</taxon>
        <taxon>Agaricales</taxon>
        <taxon>Marasmiineae</taxon>
        <taxon>Physalacriaceae</taxon>
        <taxon>Armillaria</taxon>
    </lineage>
</organism>
<dbReference type="Proteomes" id="UP000218334">
    <property type="component" value="Unassembled WGS sequence"/>
</dbReference>
<reference evidence="2" key="1">
    <citation type="journal article" date="2017" name="Nat. Ecol. Evol.">
        <title>Genome expansion and lineage-specific genetic innovations in the forest pathogenic fungi Armillaria.</title>
        <authorList>
            <person name="Sipos G."/>
            <person name="Prasanna A.N."/>
            <person name="Walter M.C."/>
            <person name="O'Connor E."/>
            <person name="Balint B."/>
            <person name="Krizsan K."/>
            <person name="Kiss B."/>
            <person name="Hess J."/>
            <person name="Varga T."/>
            <person name="Slot J."/>
            <person name="Riley R."/>
            <person name="Boka B."/>
            <person name="Rigling D."/>
            <person name="Barry K."/>
            <person name="Lee J."/>
            <person name="Mihaltcheva S."/>
            <person name="LaButti K."/>
            <person name="Lipzen A."/>
            <person name="Waldron R."/>
            <person name="Moloney N.M."/>
            <person name="Sperisen C."/>
            <person name="Kredics L."/>
            <person name="Vagvoelgyi C."/>
            <person name="Patrignani A."/>
            <person name="Fitzpatrick D."/>
            <person name="Nagy I."/>
            <person name="Doyle S."/>
            <person name="Anderson J.B."/>
            <person name="Grigoriev I.V."/>
            <person name="Gueldener U."/>
            <person name="Muensterkoetter M."/>
            <person name="Nagy L.G."/>
        </authorList>
    </citation>
    <scope>NUCLEOTIDE SEQUENCE [LARGE SCALE GENOMIC DNA]</scope>
    <source>
        <strain evidence="2">28-4</strain>
    </source>
</reference>
<gene>
    <name evidence="1" type="ORF">ARMSODRAFT_967195</name>
</gene>
<proteinExistence type="predicted"/>
<dbReference type="EMBL" id="KZ293513">
    <property type="protein sequence ID" value="PBK59099.1"/>
    <property type="molecule type" value="Genomic_DNA"/>
</dbReference>
<accession>A0A2H3AJJ5</accession>
<keyword evidence="2" id="KW-1185">Reference proteome</keyword>